<evidence type="ECO:0000259" key="2">
    <source>
        <dbReference type="Pfam" id="PF20349"/>
    </source>
</evidence>
<keyword evidence="1" id="KW-0472">Membrane</keyword>
<keyword evidence="1" id="KW-0812">Transmembrane</keyword>
<feature type="transmembrane region" description="Helical" evidence="1">
    <location>
        <begin position="99"/>
        <end position="119"/>
    </location>
</feature>
<feature type="transmembrane region" description="Helical" evidence="1">
    <location>
        <begin position="140"/>
        <end position="160"/>
    </location>
</feature>
<evidence type="ECO:0000313" key="4">
    <source>
        <dbReference type="Proteomes" id="UP000474757"/>
    </source>
</evidence>
<proteinExistence type="predicted"/>
<feature type="transmembrane region" description="Helical" evidence="1">
    <location>
        <begin position="24"/>
        <end position="47"/>
    </location>
</feature>
<dbReference type="Pfam" id="PF20349">
    <property type="entry name" value="DUF6644"/>
    <property type="match status" value="1"/>
</dbReference>
<dbReference type="EMBL" id="JAAGAB010000004">
    <property type="protein sequence ID" value="NDV02823.1"/>
    <property type="molecule type" value="Genomic_DNA"/>
</dbReference>
<accession>A0A6B2JMK2</accession>
<gene>
    <name evidence="3" type="ORF">GZA08_17810</name>
</gene>
<sequence length="191" mass="21369">MDFYALFQWLENSDVGAWMRDSVYALPFINALHVVSVVVLFGSLITVDLRLIGVLARTRTFTRVSQELLRFTWVGFAGALISGLLMLTANATEFYVNKIFWFKMGTIVLAGLNMMFFELRTMKTVSHWDATCPPPDRARLAGVLSISLWTAVIFLGRWIGYTKGFDFDAPIDIDLDNLMFSMLAAGGFGAA</sequence>
<evidence type="ECO:0000313" key="3">
    <source>
        <dbReference type="EMBL" id="NDV02823.1"/>
    </source>
</evidence>
<dbReference type="Proteomes" id="UP000474757">
    <property type="component" value="Unassembled WGS sequence"/>
</dbReference>
<dbReference type="RefSeq" id="WP_163896110.1">
    <property type="nucleotide sequence ID" value="NZ_JAAFYS010000004.1"/>
</dbReference>
<feature type="transmembrane region" description="Helical" evidence="1">
    <location>
        <begin position="68"/>
        <end position="87"/>
    </location>
</feature>
<feature type="domain" description="DUF6644" evidence="2">
    <location>
        <begin position="7"/>
        <end position="161"/>
    </location>
</feature>
<protein>
    <recommendedName>
        <fullName evidence="2">DUF6644 domain-containing protein</fullName>
    </recommendedName>
</protein>
<name>A0A6B2JMK2_9RHOB</name>
<reference evidence="3 4" key="1">
    <citation type="submission" date="2020-02" db="EMBL/GenBank/DDBJ databases">
        <title>Pseudoroseicyclus tamarix, sp. nov., isolated from offshore sediment of a Tamarix chinensis forest.</title>
        <authorList>
            <person name="Gai Y."/>
        </authorList>
    </citation>
    <scope>NUCLEOTIDE SEQUENCE [LARGE SCALE GENOMIC DNA]</scope>
    <source>
        <strain evidence="3 4">CLL3-39</strain>
    </source>
</reference>
<keyword evidence="1" id="KW-1133">Transmembrane helix</keyword>
<evidence type="ECO:0000256" key="1">
    <source>
        <dbReference type="SAM" id="Phobius"/>
    </source>
</evidence>
<organism evidence="3 4">
    <name type="scientific">Pseudoroseicyclus tamaricis</name>
    <dbReference type="NCBI Taxonomy" id="2705421"/>
    <lineage>
        <taxon>Bacteria</taxon>
        <taxon>Pseudomonadati</taxon>
        <taxon>Pseudomonadota</taxon>
        <taxon>Alphaproteobacteria</taxon>
        <taxon>Rhodobacterales</taxon>
        <taxon>Paracoccaceae</taxon>
        <taxon>Pseudoroseicyclus</taxon>
    </lineage>
</organism>
<dbReference type="AlphaFoldDB" id="A0A6B2JMK2"/>
<comment type="caution">
    <text evidence="3">The sequence shown here is derived from an EMBL/GenBank/DDBJ whole genome shotgun (WGS) entry which is preliminary data.</text>
</comment>
<keyword evidence="4" id="KW-1185">Reference proteome</keyword>
<dbReference type="InterPro" id="IPR046586">
    <property type="entry name" value="DUF6644"/>
</dbReference>